<gene>
    <name evidence="2" type="ORF">N7482_010749</name>
</gene>
<proteinExistence type="predicted"/>
<evidence type="ECO:0000256" key="1">
    <source>
        <dbReference type="SAM" id="SignalP"/>
    </source>
</evidence>
<evidence type="ECO:0000313" key="2">
    <source>
        <dbReference type="EMBL" id="KAJ5151497.1"/>
    </source>
</evidence>
<dbReference type="EMBL" id="JAPQKN010000008">
    <property type="protein sequence ID" value="KAJ5151497.1"/>
    <property type="molecule type" value="Genomic_DNA"/>
</dbReference>
<keyword evidence="1" id="KW-0732">Signal</keyword>
<organism evidence="2 3">
    <name type="scientific">Penicillium canariense</name>
    <dbReference type="NCBI Taxonomy" id="189055"/>
    <lineage>
        <taxon>Eukaryota</taxon>
        <taxon>Fungi</taxon>
        <taxon>Dikarya</taxon>
        <taxon>Ascomycota</taxon>
        <taxon>Pezizomycotina</taxon>
        <taxon>Eurotiomycetes</taxon>
        <taxon>Eurotiomycetidae</taxon>
        <taxon>Eurotiales</taxon>
        <taxon>Aspergillaceae</taxon>
        <taxon>Penicillium</taxon>
    </lineage>
</organism>
<reference evidence="2" key="2">
    <citation type="journal article" date="2023" name="IMA Fungus">
        <title>Comparative genomic study of the Penicillium genus elucidates a diverse pangenome and 15 lateral gene transfer events.</title>
        <authorList>
            <person name="Petersen C."/>
            <person name="Sorensen T."/>
            <person name="Nielsen M.R."/>
            <person name="Sondergaard T.E."/>
            <person name="Sorensen J.L."/>
            <person name="Fitzpatrick D.A."/>
            <person name="Frisvad J.C."/>
            <person name="Nielsen K.L."/>
        </authorList>
    </citation>
    <scope>NUCLEOTIDE SEQUENCE</scope>
    <source>
        <strain evidence="2">IBT 26290</strain>
    </source>
</reference>
<dbReference type="GeneID" id="81432049"/>
<keyword evidence="3" id="KW-1185">Reference proteome</keyword>
<accession>A0A9W9HNE5</accession>
<protein>
    <submittedName>
        <fullName evidence="2">Uncharacterized protein</fullName>
    </submittedName>
</protein>
<name>A0A9W9HNE5_9EURO</name>
<dbReference type="AlphaFoldDB" id="A0A9W9HNE5"/>
<sequence length="109" mass="11819">MPTTHVLATMMLSVAVARMIHVPTVGANTNFHFTTDVIAGAWAWESGTIGGVNLHDNGLLTWNAQSDKVQSVCIAYKNNGGYFCYERPGQAACVIDTSPENIDDMWGFP</sequence>
<feature type="chain" id="PRO_5040754811" evidence="1">
    <location>
        <begin position="28"/>
        <end position="109"/>
    </location>
</feature>
<comment type="caution">
    <text evidence="2">The sequence shown here is derived from an EMBL/GenBank/DDBJ whole genome shotgun (WGS) entry which is preliminary data.</text>
</comment>
<evidence type="ECO:0000313" key="3">
    <source>
        <dbReference type="Proteomes" id="UP001149163"/>
    </source>
</evidence>
<feature type="signal peptide" evidence="1">
    <location>
        <begin position="1"/>
        <end position="27"/>
    </location>
</feature>
<dbReference type="Proteomes" id="UP001149163">
    <property type="component" value="Unassembled WGS sequence"/>
</dbReference>
<reference evidence="2" key="1">
    <citation type="submission" date="2022-11" db="EMBL/GenBank/DDBJ databases">
        <authorList>
            <person name="Petersen C."/>
        </authorList>
    </citation>
    <scope>NUCLEOTIDE SEQUENCE</scope>
    <source>
        <strain evidence="2">IBT 26290</strain>
    </source>
</reference>
<dbReference type="RefSeq" id="XP_056538830.1">
    <property type="nucleotide sequence ID" value="XM_056692873.1"/>
</dbReference>